<proteinExistence type="predicted"/>
<protein>
    <recommendedName>
        <fullName evidence="3">DUF11 domain-containing protein</fullName>
    </recommendedName>
</protein>
<evidence type="ECO:0000313" key="2">
    <source>
        <dbReference type="Proteomes" id="UP001611383"/>
    </source>
</evidence>
<evidence type="ECO:0000313" key="1">
    <source>
        <dbReference type="EMBL" id="WNG48025.1"/>
    </source>
</evidence>
<dbReference type="RefSeq" id="WP_395805023.1">
    <property type="nucleotide sequence ID" value="NZ_CP043494.1"/>
</dbReference>
<gene>
    <name evidence="1" type="ORF">F0U60_30695</name>
</gene>
<name>A0ABY9WY14_9BACT</name>
<dbReference type="Proteomes" id="UP001611383">
    <property type="component" value="Chromosome"/>
</dbReference>
<evidence type="ECO:0008006" key="3">
    <source>
        <dbReference type="Google" id="ProtNLM"/>
    </source>
</evidence>
<reference evidence="1 2" key="1">
    <citation type="submission" date="2019-08" db="EMBL/GenBank/DDBJ databases">
        <title>Archangium and Cystobacter genomes.</title>
        <authorList>
            <person name="Chen I.-C.K."/>
            <person name="Wielgoss S."/>
        </authorList>
    </citation>
    <scope>NUCLEOTIDE SEQUENCE [LARGE SCALE GENOMIC DNA]</scope>
    <source>
        <strain evidence="1 2">Cbm 6</strain>
    </source>
</reference>
<dbReference type="EMBL" id="CP043494">
    <property type="protein sequence ID" value="WNG48025.1"/>
    <property type="molecule type" value="Genomic_DNA"/>
</dbReference>
<sequence>MGGIALRSSDHGLPRWLVVLSLCAFGAACASSGSEPEPRPLHVVPGWGLNTEPVSAVIEGENFLEVPTQHIGGEELVTVDARFKAFLGVVALEDVTRVDDHSLKARIPEGLLPGWHSLVVVGPLGQRVELPRAYYSSDLVLARLDARARLQRDKVSVGERMQLLLDVENTGGTVASAVTPVLHFVGEGQVEVLSAPEPVDIAPGGRETFAWELEATVPGDLRFMLEVGGRESKVGLELQAPVAEAGPLQIRDRAVLTSTLTVSPQGVTTGQKVMLSLRVTNPGEIAVRGVRPSEPKVLSVVLESPAVLASGPEPASADINAGESRDFKWTYTVGSAGTLAFQADAVGRDAHSGVEVRTLQARSEDVVVQMPQGLVARFYPFAAPVILGQEFDVQLEVYNPRDSPVLQVGVKNASTSVGGIVSLILWPPSEQVKDIPAKGRVVFTARLRALAEGSCTFSAEASGMDQADGSVVSAPRVTSSLLIVRRLRGLSTPSSPPAGDED</sequence>
<organism evidence="1 2">
    <name type="scientific">Archangium minus</name>
    <dbReference type="NCBI Taxonomy" id="83450"/>
    <lineage>
        <taxon>Bacteria</taxon>
        <taxon>Pseudomonadati</taxon>
        <taxon>Myxococcota</taxon>
        <taxon>Myxococcia</taxon>
        <taxon>Myxococcales</taxon>
        <taxon>Cystobacterineae</taxon>
        <taxon>Archangiaceae</taxon>
        <taxon>Archangium</taxon>
    </lineage>
</organism>
<accession>A0ABY9WY14</accession>
<dbReference type="PROSITE" id="PS51257">
    <property type="entry name" value="PROKAR_LIPOPROTEIN"/>
    <property type="match status" value="1"/>
</dbReference>
<keyword evidence="2" id="KW-1185">Reference proteome</keyword>